<dbReference type="EMBL" id="BNAJ01000021">
    <property type="protein sequence ID" value="GHF64636.1"/>
    <property type="molecule type" value="Genomic_DNA"/>
</dbReference>
<dbReference type="GO" id="GO:0003677">
    <property type="term" value="F:DNA binding"/>
    <property type="evidence" value="ECO:0007669"/>
    <property type="project" value="UniProtKB-KW"/>
</dbReference>
<dbReference type="AlphaFoldDB" id="A0A7W8KJ70"/>
<evidence type="ECO:0000259" key="1">
    <source>
        <dbReference type="SMART" id="SM01043"/>
    </source>
</evidence>
<dbReference type="RefSeq" id="WP_184116252.1">
    <property type="nucleotide sequence ID" value="NZ_BNAJ01000021.1"/>
</dbReference>
<reference evidence="3 4" key="3">
    <citation type="submission" date="2020-08" db="EMBL/GenBank/DDBJ databases">
        <title>Genomic Encyclopedia of Type Strains, Phase IV (KMG-IV): sequencing the most valuable type-strain genomes for metagenomic binning, comparative biology and taxonomic classification.</title>
        <authorList>
            <person name="Goeker M."/>
        </authorList>
    </citation>
    <scope>NUCLEOTIDE SEQUENCE [LARGE SCALE GENOMIC DNA]</scope>
    <source>
        <strain evidence="3 4">DSM 27521</strain>
    </source>
</reference>
<reference evidence="2" key="1">
    <citation type="journal article" date="2014" name="Int. J. Syst. Evol. Microbiol.">
        <title>Complete genome of a new Firmicutes species belonging to the dominant human colonic microbiota ('Ruminococcus bicirculans') reveals two chromosomes and a selective capacity to utilize plant glucans.</title>
        <authorList>
            <consortium name="NISC Comparative Sequencing Program"/>
            <person name="Wegmann U."/>
            <person name="Louis P."/>
            <person name="Goesmann A."/>
            <person name="Henrissat B."/>
            <person name="Duncan S.H."/>
            <person name="Flint H.J."/>
        </authorList>
    </citation>
    <scope>NUCLEOTIDE SEQUENCE</scope>
    <source>
        <strain evidence="2">CGMCC 1.18437</strain>
    </source>
</reference>
<evidence type="ECO:0000313" key="5">
    <source>
        <dbReference type="Proteomes" id="UP000619376"/>
    </source>
</evidence>
<dbReference type="Pfam" id="PF13401">
    <property type="entry name" value="AAA_22"/>
    <property type="match status" value="1"/>
</dbReference>
<keyword evidence="3" id="KW-0238">DNA-binding</keyword>
<proteinExistence type="predicted"/>
<reference evidence="2" key="4">
    <citation type="submission" date="2024-05" db="EMBL/GenBank/DDBJ databases">
        <authorList>
            <person name="Sun Q."/>
            <person name="Zhou Y."/>
        </authorList>
    </citation>
    <scope>NUCLEOTIDE SEQUENCE</scope>
    <source>
        <strain evidence="2">CGMCC 1.18437</strain>
    </source>
</reference>
<dbReference type="Gene3D" id="1.25.40.10">
    <property type="entry name" value="Tetratricopeptide repeat domain"/>
    <property type="match status" value="2"/>
</dbReference>
<dbReference type="Gene3D" id="1.10.10.10">
    <property type="entry name" value="Winged helix-like DNA-binding domain superfamily/Winged helix DNA-binding domain"/>
    <property type="match status" value="1"/>
</dbReference>
<name>A0A7W8KJ70_9DEIO</name>
<dbReference type="InterPro" id="IPR011990">
    <property type="entry name" value="TPR-like_helical_dom_sf"/>
</dbReference>
<sequence>MSTLALDLLGPLRLAIEGDAVEIRSLKGRALLSVLALEGPTPRERLATLLWQRDDQRALLSLRNALLAMRRDLGPLQDVLGAHGRHLFLAGELDVDVTRIPSLNGNALIGLWRGPALQDLVIRDSPPWDEWRDQHAAAITAQYLERLHGAAVQAARDGDLRLSERLATHALSVDPLSEQAATHLMQLYASTDRPDAARHLAATFRRGFLRGAAEPDQRPAPVPGTPALPAALPTALTSFVGRHRERHLLLDALTAPDARLVTVYGPGGIGKSRLAAEVARAYAALPGVQGIFHVALDGLSRPDDLAGAIAERLGLPPSRHLWHDIQRHIDQQAVLLVLDSFEGMVSETPAVLALLRGCLQLRVLVTSRQVLGSAAETVLDLGGLTLPEPGAGWPAGYGSEAVQLFEQRARQANLTFTLTPAVLPLVTGLCRDLGGNPLALELAAAWLRYTTLADLAQSLEANALTLATPRHDAPARHVSMRTVFEHSWQRLTERERTALRCLGVFPVGFSGAAALAITDLGPADLQALIDHSMLRFDGQRYSFHPLLRQFARERLDAEPALRGTLMDGHAAYYLDHLERLSVAASGGISRDLLTFFRAEEGHVLQGLEWSVAQGDYARLPGIVEAIQWDFALRSRVTDALTLLRGLLDRVPPVEARWAHVRAALLTSLGWYEQFIGDLHQAQDMCVRALEEARSAGDALQICRAANGLGEVYFRRGRAVLAVPLFTEAIRLVSNDVVRTFRIQANLGAAQAFAGQLDGARKTFRITQRALDSAEMTQTMDIVIHAVRRGVGAMEDLDFDHAVAVFETGLELAVRIRSEGQIWGLRAWLAAAYVERAMQLGTTEHLQDAQRICRSALGQEARCGDPLPLTLLHAVNGHLAKLAGDTDLAEREVRLSLHMALRAGIELGMLWALPSFLRVVELQAGHREVCALMYASADPWTRWHLVSQWPDLAHGAPAPDDHVDLAPLIERLLAI</sequence>
<accession>A0A7W8KJ70</accession>
<organism evidence="3 4">
    <name type="scientific">Deinococcus metalli</name>
    <dbReference type="NCBI Taxonomy" id="1141878"/>
    <lineage>
        <taxon>Bacteria</taxon>
        <taxon>Thermotogati</taxon>
        <taxon>Deinococcota</taxon>
        <taxon>Deinococci</taxon>
        <taxon>Deinococcales</taxon>
        <taxon>Deinococcaceae</taxon>
        <taxon>Deinococcus</taxon>
    </lineage>
</organism>
<dbReference type="InterPro" id="IPR036388">
    <property type="entry name" value="WH-like_DNA-bd_sf"/>
</dbReference>
<reference evidence="5" key="2">
    <citation type="journal article" date="2019" name="Int. J. Syst. Evol. Microbiol.">
        <title>The Global Catalogue of Microorganisms (GCM) 10K type strain sequencing project: providing services to taxonomists for standard genome sequencing and annotation.</title>
        <authorList>
            <consortium name="The Broad Institute Genomics Platform"/>
            <consortium name="The Broad Institute Genome Sequencing Center for Infectious Disease"/>
            <person name="Wu L."/>
            <person name="Ma J."/>
        </authorList>
    </citation>
    <scope>NUCLEOTIDE SEQUENCE [LARGE SCALE GENOMIC DNA]</scope>
    <source>
        <strain evidence="5">CGMCC 1.18437</strain>
    </source>
</reference>
<dbReference type="SUPFAM" id="SSF48452">
    <property type="entry name" value="TPR-like"/>
    <property type="match status" value="1"/>
</dbReference>
<feature type="domain" description="Bacterial transcriptional activator" evidence="1">
    <location>
        <begin position="95"/>
        <end position="214"/>
    </location>
</feature>
<dbReference type="InterPro" id="IPR027417">
    <property type="entry name" value="P-loop_NTPase"/>
</dbReference>
<gene>
    <name evidence="2" type="ORF">GCM10017781_45620</name>
    <name evidence="3" type="ORF">HNQ07_004681</name>
</gene>
<dbReference type="Proteomes" id="UP000539473">
    <property type="component" value="Unassembled WGS sequence"/>
</dbReference>
<dbReference type="PANTHER" id="PTHR47691">
    <property type="entry name" value="REGULATOR-RELATED"/>
    <property type="match status" value="1"/>
</dbReference>
<dbReference type="InterPro" id="IPR049945">
    <property type="entry name" value="AAA_22"/>
</dbReference>
<dbReference type="Proteomes" id="UP000619376">
    <property type="component" value="Unassembled WGS sequence"/>
</dbReference>
<keyword evidence="5" id="KW-1185">Reference proteome</keyword>
<evidence type="ECO:0000313" key="4">
    <source>
        <dbReference type="Proteomes" id="UP000539473"/>
    </source>
</evidence>
<dbReference type="Gene3D" id="3.40.50.300">
    <property type="entry name" value="P-loop containing nucleotide triphosphate hydrolases"/>
    <property type="match status" value="1"/>
</dbReference>
<evidence type="ECO:0000313" key="2">
    <source>
        <dbReference type="EMBL" id="GHF64636.1"/>
    </source>
</evidence>
<dbReference type="PANTHER" id="PTHR47691:SF3">
    <property type="entry name" value="HTH-TYPE TRANSCRIPTIONAL REGULATOR RV0890C-RELATED"/>
    <property type="match status" value="1"/>
</dbReference>
<protein>
    <submittedName>
        <fullName evidence="3">DNA-binding SARP family transcriptional activator/tetratricopeptide (TPR) repeat protein</fullName>
    </submittedName>
    <submittedName>
        <fullName evidence="2">SARP family transcriptional regulator</fullName>
    </submittedName>
</protein>
<dbReference type="PRINTS" id="PR00364">
    <property type="entry name" value="DISEASERSIST"/>
</dbReference>
<dbReference type="SMART" id="SM01043">
    <property type="entry name" value="BTAD"/>
    <property type="match status" value="1"/>
</dbReference>
<dbReference type="GO" id="GO:0016887">
    <property type="term" value="F:ATP hydrolysis activity"/>
    <property type="evidence" value="ECO:0007669"/>
    <property type="project" value="InterPro"/>
</dbReference>
<dbReference type="InterPro" id="IPR005158">
    <property type="entry name" value="BTAD"/>
</dbReference>
<dbReference type="EMBL" id="JACHFK010000022">
    <property type="protein sequence ID" value="MBB5379166.1"/>
    <property type="molecule type" value="Genomic_DNA"/>
</dbReference>
<comment type="caution">
    <text evidence="3">The sequence shown here is derived from an EMBL/GenBank/DDBJ whole genome shotgun (WGS) entry which is preliminary data.</text>
</comment>
<evidence type="ECO:0000313" key="3">
    <source>
        <dbReference type="EMBL" id="MBB5379166.1"/>
    </source>
</evidence>
<dbReference type="SUPFAM" id="SSF52540">
    <property type="entry name" value="P-loop containing nucleoside triphosphate hydrolases"/>
    <property type="match status" value="1"/>
</dbReference>